<comment type="subcellular location">
    <subcellularLocation>
        <location evidence="1">Membrane</location>
        <topology evidence="1">Multi-pass membrane protein</topology>
    </subcellularLocation>
</comment>
<comment type="caution">
    <text evidence="9">The sequence shown here is derived from an EMBL/GenBank/DDBJ whole genome shotgun (WGS) entry which is preliminary data.</text>
</comment>
<organism evidence="9 10">
    <name type="scientific">Euplotes crassus</name>
    <dbReference type="NCBI Taxonomy" id="5936"/>
    <lineage>
        <taxon>Eukaryota</taxon>
        <taxon>Sar</taxon>
        <taxon>Alveolata</taxon>
        <taxon>Ciliophora</taxon>
        <taxon>Intramacronucleata</taxon>
        <taxon>Spirotrichea</taxon>
        <taxon>Hypotrichia</taxon>
        <taxon>Euplotida</taxon>
        <taxon>Euplotidae</taxon>
        <taxon>Moneuplotes</taxon>
    </lineage>
</organism>
<dbReference type="InterPro" id="IPR017927">
    <property type="entry name" value="FAD-bd_FR_type"/>
</dbReference>
<dbReference type="InterPro" id="IPR017938">
    <property type="entry name" value="Riboflavin_synthase-like_b-brl"/>
</dbReference>
<evidence type="ECO:0000256" key="6">
    <source>
        <dbReference type="SAM" id="MobiDB-lite"/>
    </source>
</evidence>
<evidence type="ECO:0000256" key="7">
    <source>
        <dbReference type="SAM" id="Phobius"/>
    </source>
</evidence>
<gene>
    <name evidence="9" type="ORF">ECRASSUSDP1_LOCUS27526</name>
</gene>
<dbReference type="Pfam" id="PF08030">
    <property type="entry name" value="NAD_binding_6"/>
    <property type="match status" value="1"/>
</dbReference>
<protein>
    <recommendedName>
        <fullName evidence="8">FAD-binding FR-type domain-containing protein</fullName>
    </recommendedName>
</protein>
<name>A0AAD1Y7Q1_EUPCR</name>
<dbReference type="Proteomes" id="UP001295684">
    <property type="component" value="Unassembled WGS sequence"/>
</dbReference>
<dbReference type="CDD" id="cd06186">
    <property type="entry name" value="NOX_Duox_like_FAD_NADP"/>
    <property type="match status" value="1"/>
</dbReference>
<evidence type="ECO:0000256" key="3">
    <source>
        <dbReference type="ARBA" id="ARBA00022989"/>
    </source>
</evidence>
<dbReference type="Pfam" id="PF08022">
    <property type="entry name" value="FAD_binding_8"/>
    <property type="match status" value="1"/>
</dbReference>
<dbReference type="Pfam" id="PF01794">
    <property type="entry name" value="Ferric_reduct"/>
    <property type="match status" value="1"/>
</dbReference>
<evidence type="ECO:0000259" key="8">
    <source>
        <dbReference type="PROSITE" id="PS51384"/>
    </source>
</evidence>
<feature type="transmembrane region" description="Helical" evidence="7">
    <location>
        <begin position="472"/>
        <end position="496"/>
    </location>
</feature>
<dbReference type="GO" id="GO:0005886">
    <property type="term" value="C:plasma membrane"/>
    <property type="evidence" value="ECO:0007669"/>
    <property type="project" value="TreeGrafter"/>
</dbReference>
<dbReference type="PROSITE" id="PS51384">
    <property type="entry name" value="FAD_FR"/>
    <property type="match status" value="1"/>
</dbReference>
<feature type="compositionally biased region" description="Polar residues" evidence="6">
    <location>
        <begin position="1"/>
        <end position="11"/>
    </location>
</feature>
<dbReference type="InterPro" id="IPR050369">
    <property type="entry name" value="RBOH/FRE"/>
</dbReference>
<accession>A0AAD1Y7Q1</accession>
<dbReference type="InterPro" id="IPR013112">
    <property type="entry name" value="FAD-bd_8"/>
</dbReference>
<evidence type="ECO:0000313" key="9">
    <source>
        <dbReference type="EMBL" id="CAI2385930.1"/>
    </source>
</evidence>
<evidence type="ECO:0000313" key="10">
    <source>
        <dbReference type="Proteomes" id="UP001295684"/>
    </source>
</evidence>
<dbReference type="Gene3D" id="3.40.50.80">
    <property type="entry name" value="Nucleotide-binding domain of ferredoxin-NADP reductase (FNR) module"/>
    <property type="match status" value="1"/>
</dbReference>
<keyword evidence="4" id="KW-0560">Oxidoreductase</keyword>
<dbReference type="SUPFAM" id="SSF63380">
    <property type="entry name" value="Riboflavin synthase domain-like"/>
    <property type="match status" value="1"/>
</dbReference>
<evidence type="ECO:0000256" key="4">
    <source>
        <dbReference type="ARBA" id="ARBA00023002"/>
    </source>
</evidence>
<dbReference type="PANTHER" id="PTHR11972:SF153">
    <property type="entry name" value="SUPEROXIDE-GENERATING NADPH OXIDASE HEAVY CHAIN SUBUNIT A"/>
    <property type="match status" value="1"/>
</dbReference>
<keyword evidence="3 7" id="KW-1133">Transmembrane helix</keyword>
<dbReference type="PANTHER" id="PTHR11972">
    <property type="entry name" value="NADPH OXIDASE"/>
    <property type="match status" value="1"/>
</dbReference>
<reference evidence="9" key="1">
    <citation type="submission" date="2023-07" db="EMBL/GenBank/DDBJ databases">
        <authorList>
            <consortium name="AG Swart"/>
            <person name="Singh M."/>
            <person name="Singh A."/>
            <person name="Seah K."/>
            <person name="Emmerich C."/>
        </authorList>
    </citation>
    <scope>NUCLEOTIDE SEQUENCE</scope>
    <source>
        <strain evidence="9">DP1</strain>
    </source>
</reference>
<evidence type="ECO:0000256" key="2">
    <source>
        <dbReference type="ARBA" id="ARBA00022692"/>
    </source>
</evidence>
<dbReference type="InterPro" id="IPR039261">
    <property type="entry name" value="FNR_nucleotide-bd"/>
</dbReference>
<keyword evidence="5 7" id="KW-0472">Membrane</keyword>
<keyword evidence="2 7" id="KW-0812">Transmembrane</keyword>
<feature type="transmembrane region" description="Helical" evidence="7">
    <location>
        <begin position="279"/>
        <end position="301"/>
    </location>
</feature>
<feature type="transmembrane region" description="Helical" evidence="7">
    <location>
        <begin position="410"/>
        <end position="433"/>
    </location>
</feature>
<evidence type="ECO:0000256" key="5">
    <source>
        <dbReference type="ARBA" id="ARBA00023136"/>
    </source>
</evidence>
<dbReference type="InterPro" id="IPR013121">
    <property type="entry name" value="Fe_red_NAD-bd_6"/>
</dbReference>
<dbReference type="SUPFAM" id="SSF52343">
    <property type="entry name" value="Ferredoxin reductase-like, C-terminal NADP-linked domain"/>
    <property type="match status" value="1"/>
</dbReference>
<feature type="domain" description="FAD-binding FR-type" evidence="8">
    <location>
        <begin position="502"/>
        <end position="632"/>
    </location>
</feature>
<evidence type="ECO:0000256" key="1">
    <source>
        <dbReference type="ARBA" id="ARBA00004141"/>
    </source>
</evidence>
<proteinExistence type="predicted"/>
<dbReference type="InterPro" id="IPR013130">
    <property type="entry name" value="Fe3_Rdtase_TM_dom"/>
</dbReference>
<dbReference type="EMBL" id="CAMPGE010028402">
    <property type="protein sequence ID" value="CAI2385930.1"/>
    <property type="molecule type" value="Genomic_DNA"/>
</dbReference>
<feature type="transmembrane region" description="Helical" evidence="7">
    <location>
        <begin position="445"/>
        <end position="466"/>
    </location>
</feature>
<keyword evidence="10" id="KW-1185">Reference proteome</keyword>
<dbReference type="Gene3D" id="2.40.30.10">
    <property type="entry name" value="Translation factors"/>
    <property type="match status" value="1"/>
</dbReference>
<feature type="transmembrane region" description="Helical" evidence="7">
    <location>
        <begin position="313"/>
        <end position="337"/>
    </location>
</feature>
<feature type="transmembrane region" description="Helical" evidence="7">
    <location>
        <begin position="358"/>
        <end position="380"/>
    </location>
</feature>
<sequence length="815" mass="93745">MANLGENTSNKSRVKQGREKVYQVSEEPEERKVSSYSDDEANLDSSVDQSQSFRIPKSKIIDNRLKTNQFSQIDASKKRKRSKSASHSEMCESCSQCIDTLSLKRSDSLVINYSKDYLKDIPGDKIIAMIKETHPEYFDSRNNLTIESLTELLRYGAKLNHCDCIGDDILLELAQILDLPIKLSNKYIKHLAKVVNTLSGDSMKNGTLSRGQYGQRRNALVVNTDVRLLHKIDSKKNMTVNYNHEEQKGNVGDAKNQEKAVKKKSWCPKFARASHRYTIVNILFVCLSIVLFCIFGTVTLFSDAYDLMGVPLIFSRGSALAILVFTMLAMFFVSYDLTTLIRKYTKRRCSTIFDFQILFHRFCGYIIMVYSIIHTIGHLLGSFRAISQEKDVEKVNEVLSRHEFDEHKSYHLLLFTTLPGVTGILLLFIIVAMGITGMKKIRHRAFQLFAIVHVFGFPLFILLIIAHGCQSWLNYGFPLGSITVLFSLIIYLIYIIRRTWVQCKQEFEIIKSSVSEDQQFLKLAFKRPDGYKYSLGQYVFMNVPSVSKWQWHPFSIASCSRSDKIKFIIKNTGDWTGKLLTQFNEIQDKRVHRRNHHELNRDFESLSVVGDAQDPKYPKINLSQPISSPVQQSVYNYNVVYVAAGVGITTFLGFLELQLLKARNASDKGDTEICKLDNKEVIDFIFISRETENIRWIAKYINAALTLPQMTKKVKFHIYVTLKDESNDLASFLFWRAFAFLNEKLKKAHKLYSRVKIHLGRPDFDTLFDKILHKNTYPEHYVYACGSSGLTNNLEKICTKMTENGTHVNFNYEIF</sequence>
<dbReference type="AlphaFoldDB" id="A0AAD1Y7Q1"/>
<feature type="region of interest" description="Disordered" evidence="6">
    <location>
        <begin position="1"/>
        <end position="51"/>
    </location>
</feature>
<dbReference type="GO" id="GO:0016491">
    <property type="term" value="F:oxidoreductase activity"/>
    <property type="evidence" value="ECO:0007669"/>
    <property type="project" value="UniProtKB-KW"/>
</dbReference>